<dbReference type="PANTHER" id="PTHR12629:SF0">
    <property type="entry name" value="DIPHOSPHOINOSITOL-POLYPHOSPHATE DIPHOSPHATASE"/>
    <property type="match status" value="1"/>
</dbReference>
<feature type="domain" description="Nudix hydrolase" evidence="5">
    <location>
        <begin position="17"/>
        <end position="150"/>
    </location>
</feature>
<dbReference type="InterPro" id="IPR000086">
    <property type="entry name" value="NUDIX_hydrolase_dom"/>
</dbReference>
<gene>
    <name evidence="6" type="ORF">AVDCRST_MAG31-1586</name>
</gene>
<keyword evidence="2" id="KW-0479">Metal-binding</keyword>
<dbReference type="InterPro" id="IPR047198">
    <property type="entry name" value="DDP-like_NUDIX"/>
</dbReference>
<evidence type="ECO:0000313" key="6">
    <source>
        <dbReference type="EMBL" id="CAA9521083.1"/>
    </source>
</evidence>
<organism evidence="6">
    <name type="scientific">uncultured Sphingomonas sp</name>
    <dbReference type="NCBI Taxonomy" id="158754"/>
    <lineage>
        <taxon>Bacteria</taxon>
        <taxon>Pseudomonadati</taxon>
        <taxon>Pseudomonadota</taxon>
        <taxon>Alphaproteobacteria</taxon>
        <taxon>Sphingomonadales</taxon>
        <taxon>Sphingomonadaceae</taxon>
        <taxon>Sphingomonas</taxon>
        <taxon>environmental samples</taxon>
    </lineage>
</organism>
<name>A0A6J4TEJ8_9SPHN</name>
<dbReference type="PROSITE" id="PS51462">
    <property type="entry name" value="NUDIX"/>
    <property type="match status" value="1"/>
</dbReference>
<reference evidence="6" key="1">
    <citation type="submission" date="2020-02" db="EMBL/GenBank/DDBJ databases">
        <authorList>
            <person name="Meier V. D."/>
        </authorList>
    </citation>
    <scope>NUCLEOTIDE SEQUENCE</scope>
    <source>
        <strain evidence="6">AVDCRST_MAG31</strain>
    </source>
</reference>
<evidence type="ECO:0000259" key="5">
    <source>
        <dbReference type="PROSITE" id="PS51462"/>
    </source>
</evidence>
<sequence>MLGRVRLAMRTREAGTGRPVQTGAIPWRLGEDGGPEVLLVTGRRSGRWLIPKGWPMMGRTLAAAAAQEAFEEAGVEGTVDPAPVGSFRHDKQHVVLGEIAVEIVVHALAVERELPSWPEFGQRQRRWLTARQAAGQVQSRELAALITELGERVAAGKLRPTSEPVPGRDRAPD</sequence>
<keyword evidence="4" id="KW-0460">Magnesium</keyword>
<dbReference type="SUPFAM" id="SSF55811">
    <property type="entry name" value="Nudix"/>
    <property type="match status" value="1"/>
</dbReference>
<dbReference type="Gene3D" id="3.90.79.10">
    <property type="entry name" value="Nucleoside Triphosphate Pyrophosphohydrolase"/>
    <property type="match status" value="1"/>
</dbReference>
<dbReference type="GO" id="GO:0016462">
    <property type="term" value="F:pyrophosphatase activity"/>
    <property type="evidence" value="ECO:0007669"/>
    <property type="project" value="InterPro"/>
</dbReference>
<evidence type="ECO:0000256" key="1">
    <source>
        <dbReference type="ARBA" id="ARBA00001946"/>
    </source>
</evidence>
<dbReference type="EMBL" id="CADCWA010000118">
    <property type="protein sequence ID" value="CAA9521083.1"/>
    <property type="molecule type" value="Genomic_DNA"/>
</dbReference>
<dbReference type="AlphaFoldDB" id="A0A6J4TEJ8"/>
<evidence type="ECO:0000256" key="4">
    <source>
        <dbReference type="ARBA" id="ARBA00022842"/>
    </source>
</evidence>
<protein>
    <recommendedName>
        <fullName evidence="5">Nudix hydrolase domain-containing protein</fullName>
    </recommendedName>
</protein>
<dbReference type="InterPro" id="IPR015797">
    <property type="entry name" value="NUDIX_hydrolase-like_dom_sf"/>
</dbReference>
<comment type="cofactor">
    <cofactor evidence="1">
        <name>Mg(2+)</name>
        <dbReference type="ChEBI" id="CHEBI:18420"/>
    </cofactor>
</comment>
<keyword evidence="3" id="KW-0378">Hydrolase</keyword>
<evidence type="ECO:0000256" key="2">
    <source>
        <dbReference type="ARBA" id="ARBA00022723"/>
    </source>
</evidence>
<accession>A0A6J4TEJ8</accession>
<dbReference type="CDD" id="cd04666">
    <property type="entry name" value="NUDIX_DIPP2_like_Nudt4"/>
    <property type="match status" value="1"/>
</dbReference>
<dbReference type="PANTHER" id="PTHR12629">
    <property type="entry name" value="DIPHOSPHOINOSITOL POLYPHOSPHATE PHOSPHOHYDROLASE"/>
    <property type="match status" value="1"/>
</dbReference>
<dbReference type="Pfam" id="PF00293">
    <property type="entry name" value="NUDIX"/>
    <property type="match status" value="1"/>
</dbReference>
<evidence type="ECO:0000256" key="3">
    <source>
        <dbReference type="ARBA" id="ARBA00022801"/>
    </source>
</evidence>
<proteinExistence type="predicted"/>
<dbReference type="GO" id="GO:0005737">
    <property type="term" value="C:cytoplasm"/>
    <property type="evidence" value="ECO:0007669"/>
    <property type="project" value="TreeGrafter"/>
</dbReference>
<dbReference type="GO" id="GO:0046872">
    <property type="term" value="F:metal ion binding"/>
    <property type="evidence" value="ECO:0007669"/>
    <property type="project" value="UniProtKB-KW"/>
</dbReference>